<dbReference type="InterPro" id="IPR001650">
    <property type="entry name" value="Helicase_C-like"/>
</dbReference>
<sequence>MDTRTRIVEIATELLGTEQAGMTGEALVRQVAKKLGRNLPPVHIMKLLQERPQDFVEDDGGRWRLRQRQSTLFTAEETVSVPTTSQTGTADAPEPELKRGSYVIFDLEATQQDARSPYTEIIQIAAERWQDGVRLDTWMRFVKPEVEIPERIIELTKITREELRDAPSIHEVLPAFFAYAGELPLIAHNGASYDGPLIESTCQRLNIPLPPSFLVLDTLPLARTLLPTEEAHRVGTLAKRFGCAREDAHRADADVEMLGGIVKGLEDLLHEDASGSAVYEFLLRANDPWTALLTPPAEPPSTAEILATFARNITPLIPESMPASQSPLDASALDVTFTQAEQLGRTRRPAQIEMSQLAIGTLRDGGYAIIEAGTGTGKSQGYLLPAALAARSSGRPIAVSTFTRILQSQLVKRELPFIQQLIPEITSTQLQGRANYLSLSRLAEEVEDALTEKSLTPARAWMLATLIRFAASTIHGNLEELGMLPQALDSFLNAEGAPLQIIASVRSSQDDTPGMGVPHDFYRRARENADRANLVVVNHALLLRNSLGLEDEEVPFASTIICDEAHTLEDAATRALERRVEERVLRRILRAIHNPQRGGFVNDCLRRLHMPESDPTLQALGKAVDTAQAALDNLSRRLHTYVTSVAVVATEDMRRYGVRVRIDKNALAMAGGPALRTAYQATEEALKQLRTILATLIEQLGANTEASPEANKQNYDSKRKRRIQRLARSLQRDLGEHVANFQWFWRFDQSSSYVYTVELEKQEISSESKPAEKERPRAPIVISAVPINVGPLLWTHLWSRLDAAICTSATLTVSGQGFDFFLRRVGLEAERIASAGTGKQLITHTLPHAFNYHEKALLMLPNDLPAPRDSDLKRNFPAAVAELLRRFIPTFEGRSLGLFTANSRRDFVYEHIVDELSNKGYPVLRQGQGSLQSLIDRFREEDPTSLLGTRSLWEGVDVPGPSLSYVFLEKLPYPSLGDPVEAARMGAVENAGGNPFYDYMLPKMIIILKQGFGRLIRSNEDKGAVILLDKRLRNSLYRRDVLASLPDPTIGYESDLDMFQQIAAWMGRTLDPSELPAPTVPDVQRVLNEQALSSPIVSLEDFELTARPRLLAVQKAIWNQDSFRDGQEAIIRDVLAGKDVLTLLPTGAGKSRTYQLPALIRPGLTLVISPLIALIRDQVEKLREVPGITCVASLVSGMDAASQEEVLRNAVAGKIKLLYVSPERLRDPRFRAYLPQLRLVQLVVDEAHCISTWGHDFRPDFLGIMQHLPARDTNTTYPIHALTATATEQVQGEIIAGLTLNAPGHELVTHTGDFVRDNLIFRMYHVEKKEERDIMTLSIVHQIVHNQERGGAGIVYVATRKNAMQLARLLRDNNVAAQAYHGGMETAERHQVQERFMQGDLDVVVATSAFGMGVDKAEIRFVLHYDHPASLEAYAQEAGRAGRDGKEAYAILLYHRQTQQTERFIARQGVPDRLVLQRYRNALLSFDEEDSPIVRLPDHTIICNPDTLAELANIEITQARVLLYSFEEAGLIQRDVDSTLEASIMLTQPLANVLAGLSTPEDQELAQRLFTTLDARPDYQVTYQATRCYQQAGIDPRRIDPLLVELASKDLLLYRAYKRGISFRIDQSIHNNNQLITIESKFGRRYQRFEERLQSMLDYIWLKSGQNRCRSAELINYLTNQHDTPHCGKCDLCSPTREGLPWDPGLRLFTEKLTVNTRLAILGAARDHNGIYAQGTLERILLGIPYTQYAGQKKPLTTAARSSDHYDELKGHRITQNQLRQTFIALIEGGYLQQLEKPLRNQTSASERKTYQAIAITQKGRDALAGGIELPAATEQELEVHA</sequence>
<dbReference type="PANTHER" id="PTHR13710">
    <property type="entry name" value="DNA HELICASE RECQ FAMILY MEMBER"/>
    <property type="match status" value="1"/>
</dbReference>
<dbReference type="SMART" id="SM00491">
    <property type="entry name" value="HELICc2"/>
    <property type="match status" value="1"/>
</dbReference>
<dbReference type="Pfam" id="PF00929">
    <property type="entry name" value="RNase_T"/>
    <property type="match status" value="1"/>
</dbReference>
<dbReference type="Proteomes" id="UP000322530">
    <property type="component" value="Unassembled WGS sequence"/>
</dbReference>
<dbReference type="InterPro" id="IPR014013">
    <property type="entry name" value="Helic_SF1/SF2_ATP-bd_DinG/Rad3"/>
</dbReference>
<dbReference type="PROSITE" id="PS51193">
    <property type="entry name" value="HELICASE_ATP_BIND_2"/>
    <property type="match status" value="1"/>
</dbReference>
<feature type="domain" description="Helicase C-terminal" evidence="13">
    <location>
        <begin position="1338"/>
        <end position="1494"/>
    </location>
</feature>
<dbReference type="CDD" id="cd06127">
    <property type="entry name" value="DEDDh"/>
    <property type="match status" value="1"/>
</dbReference>
<dbReference type="GO" id="GO:0043138">
    <property type="term" value="F:3'-5' DNA helicase activity"/>
    <property type="evidence" value="ECO:0007669"/>
    <property type="project" value="UniProtKB-EC"/>
</dbReference>
<dbReference type="EMBL" id="BIXY01000047">
    <property type="protein sequence ID" value="GCF09610.1"/>
    <property type="molecule type" value="Genomic_DNA"/>
</dbReference>
<dbReference type="OrthoDB" id="9763310at2"/>
<dbReference type="GO" id="GO:0009378">
    <property type="term" value="F:four-way junction helicase activity"/>
    <property type="evidence" value="ECO:0007669"/>
    <property type="project" value="TreeGrafter"/>
</dbReference>
<keyword evidence="2" id="KW-0547">Nucleotide-binding</keyword>
<dbReference type="CDD" id="cd17920">
    <property type="entry name" value="DEXHc_RecQ"/>
    <property type="match status" value="1"/>
</dbReference>
<dbReference type="GO" id="GO:0030894">
    <property type="term" value="C:replisome"/>
    <property type="evidence" value="ECO:0007669"/>
    <property type="project" value="TreeGrafter"/>
</dbReference>
<dbReference type="Gene3D" id="3.40.50.300">
    <property type="entry name" value="P-loop containing nucleotide triphosphate hydrolases"/>
    <property type="match status" value="4"/>
</dbReference>
<dbReference type="Pfam" id="PF00270">
    <property type="entry name" value="DEAD"/>
    <property type="match status" value="1"/>
</dbReference>
<dbReference type="PROSITE" id="PS51192">
    <property type="entry name" value="HELICASE_ATP_BIND_1"/>
    <property type="match status" value="1"/>
</dbReference>
<keyword evidence="8" id="KW-0413">Isomerase</keyword>
<comment type="caution">
    <text evidence="14">The sequence shown here is derived from an EMBL/GenBank/DDBJ whole genome shotgun (WGS) entry which is preliminary data.</text>
</comment>
<evidence type="ECO:0000256" key="3">
    <source>
        <dbReference type="ARBA" id="ARBA00022801"/>
    </source>
</evidence>
<dbReference type="GO" id="GO:0004527">
    <property type="term" value="F:exonuclease activity"/>
    <property type="evidence" value="ECO:0007669"/>
    <property type="project" value="UniProtKB-KW"/>
</dbReference>
<dbReference type="FunFam" id="3.30.420.10:FF:000045">
    <property type="entry name" value="3'-5' exonuclease DinG"/>
    <property type="match status" value="1"/>
</dbReference>
<evidence type="ECO:0000259" key="13">
    <source>
        <dbReference type="PROSITE" id="PS51194"/>
    </source>
</evidence>
<dbReference type="InterPro" id="IPR006555">
    <property type="entry name" value="ATP-dep_Helicase_C"/>
</dbReference>
<dbReference type="PROSITE" id="PS51194">
    <property type="entry name" value="HELICASE_CTER"/>
    <property type="match status" value="1"/>
</dbReference>
<proteinExistence type="inferred from homology"/>
<evidence type="ECO:0000259" key="12">
    <source>
        <dbReference type="PROSITE" id="PS51193"/>
    </source>
</evidence>
<dbReference type="GO" id="GO:0005737">
    <property type="term" value="C:cytoplasm"/>
    <property type="evidence" value="ECO:0007669"/>
    <property type="project" value="TreeGrafter"/>
</dbReference>
<dbReference type="Pfam" id="PF00271">
    <property type="entry name" value="Helicase_C"/>
    <property type="match status" value="1"/>
</dbReference>
<dbReference type="RefSeq" id="WP_149402541.1">
    <property type="nucleotide sequence ID" value="NZ_BIXY01000047.1"/>
</dbReference>
<evidence type="ECO:0000256" key="8">
    <source>
        <dbReference type="ARBA" id="ARBA00023235"/>
    </source>
</evidence>
<dbReference type="EC" id="5.6.2.4" evidence="10"/>
<evidence type="ECO:0000256" key="4">
    <source>
        <dbReference type="ARBA" id="ARBA00022806"/>
    </source>
</evidence>
<dbReference type="InterPro" id="IPR027417">
    <property type="entry name" value="P-loop_NTPase"/>
</dbReference>
<name>A0A5A5TDJ6_9CHLR</name>
<keyword evidence="4" id="KW-0347">Helicase</keyword>
<evidence type="ECO:0000256" key="2">
    <source>
        <dbReference type="ARBA" id="ARBA00022741"/>
    </source>
</evidence>
<dbReference type="SUPFAM" id="SSF53098">
    <property type="entry name" value="Ribonuclease H-like"/>
    <property type="match status" value="1"/>
</dbReference>
<gene>
    <name evidence="14" type="ORF">KDI_31740</name>
</gene>
<keyword evidence="5" id="KW-0540">Nuclease</keyword>
<dbReference type="InterPro" id="IPR014001">
    <property type="entry name" value="Helicase_ATP-bd"/>
</dbReference>
<dbReference type="GO" id="GO:0003677">
    <property type="term" value="F:DNA binding"/>
    <property type="evidence" value="ECO:0007669"/>
    <property type="project" value="UniProtKB-KW"/>
</dbReference>
<dbReference type="InterPro" id="IPR036397">
    <property type="entry name" value="RNaseH_sf"/>
</dbReference>
<evidence type="ECO:0000256" key="9">
    <source>
        <dbReference type="ARBA" id="ARBA00034617"/>
    </source>
</evidence>
<dbReference type="SMART" id="SM00479">
    <property type="entry name" value="EXOIII"/>
    <property type="match status" value="1"/>
</dbReference>
<dbReference type="Pfam" id="PF13307">
    <property type="entry name" value="Helicase_C_2"/>
    <property type="match status" value="1"/>
</dbReference>
<dbReference type="GO" id="GO:0006310">
    <property type="term" value="P:DNA recombination"/>
    <property type="evidence" value="ECO:0007669"/>
    <property type="project" value="InterPro"/>
</dbReference>
<keyword evidence="7" id="KW-0238">DNA-binding</keyword>
<dbReference type="SMART" id="SM00490">
    <property type="entry name" value="HELICc"/>
    <property type="match status" value="2"/>
</dbReference>
<reference evidence="14 15" key="1">
    <citation type="submission" date="2019-01" db="EMBL/GenBank/DDBJ databases">
        <title>Draft genome sequence of Dictyobacter sp. Uno17.</title>
        <authorList>
            <person name="Wang C.M."/>
            <person name="Zheng Y."/>
            <person name="Sakai Y."/>
            <person name="Abe K."/>
            <person name="Yokota A."/>
            <person name="Yabe S."/>
        </authorList>
    </citation>
    <scope>NUCLEOTIDE SEQUENCE [LARGE SCALE GENOMIC DNA]</scope>
    <source>
        <strain evidence="14 15">Uno17</strain>
    </source>
</reference>
<dbReference type="SMART" id="SM00487">
    <property type="entry name" value="DEXDc"/>
    <property type="match status" value="1"/>
</dbReference>
<comment type="catalytic activity">
    <reaction evidence="9">
        <text>Couples ATP hydrolysis with the unwinding of duplex DNA by translocating in the 3'-5' direction.</text>
        <dbReference type="EC" id="5.6.2.4"/>
    </reaction>
</comment>
<dbReference type="GO" id="GO:0005524">
    <property type="term" value="F:ATP binding"/>
    <property type="evidence" value="ECO:0007669"/>
    <property type="project" value="UniProtKB-KW"/>
</dbReference>
<protein>
    <recommendedName>
        <fullName evidence="10">DNA 3'-5' helicase</fullName>
        <ecNumber evidence="10">5.6.2.4</ecNumber>
    </recommendedName>
</protein>
<keyword evidence="3" id="KW-0378">Hydrolase</keyword>
<dbReference type="InterPro" id="IPR004589">
    <property type="entry name" value="DNA_helicase_ATP-dep_RecQ"/>
</dbReference>
<evidence type="ECO:0000259" key="11">
    <source>
        <dbReference type="PROSITE" id="PS51192"/>
    </source>
</evidence>
<dbReference type="GO" id="GO:0043590">
    <property type="term" value="C:bacterial nucleoid"/>
    <property type="evidence" value="ECO:0007669"/>
    <property type="project" value="TreeGrafter"/>
</dbReference>
<keyword evidence="5" id="KW-0269">Exonuclease</keyword>
<accession>A0A5A5TDJ6</accession>
<dbReference type="SUPFAM" id="SSF52540">
    <property type="entry name" value="P-loop containing nucleoside triphosphate hydrolases"/>
    <property type="match status" value="2"/>
</dbReference>
<evidence type="ECO:0000256" key="6">
    <source>
        <dbReference type="ARBA" id="ARBA00022840"/>
    </source>
</evidence>
<dbReference type="InterPro" id="IPR013520">
    <property type="entry name" value="Ribonucl_H"/>
</dbReference>
<keyword evidence="6" id="KW-0067">ATP-binding</keyword>
<dbReference type="GO" id="GO:0016818">
    <property type="term" value="F:hydrolase activity, acting on acid anhydrides, in phosphorus-containing anhydrides"/>
    <property type="evidence" value="ECO:0007669"/>
    <property type="project" value="InterPro"/>
</dbReference>
<dbReference type="Gene3D" id="3.30.420.10">
    <property type="entry name" value="Ribonuclease H-like superfamily/Ribonuclease H"/>
    <property type="match status" value="1"/>
</dbReference>
<dbReference type="PANTHER" id="PTHR13710:SF105">
    <property type="entry name" value="ATP-DEPENDENT DNA HELICASE Q1"/>
    <property type="match status" value="1"/>
</dbReference>
<evidence type="ECO:0000256" key="1">
    <source>
        <dbReference type="ARBA" id="ARBA00005446"/>
    </source>
</evidence>
<evidence type="ECO:0000256" key="5">
    <source>
        <dbReference type="ARBA" id="ARBA00022839"/>
    </source>
</evidence>
<organism evidence="14 15">
    <name type="scientific">Dictyobacter arantiisoli</name>
    <dbReference type="NCBI Taxonomy" id="2014874"/>
    <lineage>
        <taxon>Bacteria</taxon>
        <taxon>Bacillati</taxon>
        <taxon>Chloroflexota</taxon>
        <taxon>Ktedonobacteria</taxon>
        <taxon>Ktedonobacterales</taxon>
        <taxon>Dictyobacteraceae</taxon>
        <taxon>Dictyobacter</taxon>
    </lineage>
</organism>
<dbReference type="InterPro" id="IPR012337">
    <property type="entry name" value="RNaseH-like_sf"/>
</dbReference>
<keyword evidence="15" id="KW-1185">Reference proteome</keyword>
<dbReference type="Gene3D" id="1.10.10.10">
    <property type="entry name" value="Winged helix-like DNA-binding domain superfamily/Winged helix DNA-binding domain"/>
    <property type="match status" value="1"/>
</dbReference>
<dbReference type="InterPro" id="IPR036388">
    <property type="entry name" value="WH-like_DNA-bd_sf"/>
</dbReference>
<evidence type="ECO:0000313" key="15">
    <source>
        <dbReference type="Proteomes" id="UP000322530"/>
    </source>
</evidence>
<comment type="similarity">
    <text evidence="1">Belongs to the helicase family. RecQ subfamily.</text>
</comment>
<dbReference type="GO" id="GO:0006281">
    <property type="term" value="P:DNA repair"/>
    <property type="evidence" value="ECO:0007669"/>
    <property type="project" value="TreeGrafter"/>
</dbReference>
<dbReference type="InterPro" id="IPR011545">
    <property type="entry name" value="DEAD/DEAH_box_helicase_dom"/>
</dbReference>
<dbReference type="NCBIfam" id="TIGR00614">
    <property type="entry name" value="recQ_fam"/>
    <property type="match status" value="1"/>
</dbReference>
<evidence type="ECO:0000256" key="7">
    <source>
        <dbReference type="ARBA" id="ARBA00023125"/>
    </source>
</evidence>
<feature type="domain" description="Helicase ATP-binding" evidence="11">
    <location>
        <begin position="1131"/>
        <end position="1304"/>
    </location>
</feature>
<feature type="domain" description="Helicase ATP-binding" evidence="12">
    <location>
        <begin position="337"/>
        <end position="633"/>
    </location>
</feature>
<evidence type="ECO:0000313" key="14">
    <source>
        <dbReference type="EMBL" id="GCF09610.1"/>
    </source>
</evidence>
<evidence type="ECO:0000256" key="10">
    <source>
        <dbReference type="ARBA" id="ARBA00034808"/>
    </source>
</evidence>